<comment type="caution">
    <text evidence="3">The sequence shown here is derived from an EMBL/GenBank/DDBJ whole genome shotgun (WGS) entry which is preliminary data.</text>
</comment>
<dbReference type="OrthoDB" id="4355661at2759"/>
<feature type="compositionally biased region" description="Polar residues" evidence="2">
    <location>
        <begin position="31"/>
        <end position="41"/>
    </location>
</feature>
<feature type="coiled-coil region" evidence="1">
    <location>
        <begin position="69"/>
        <end position="96"/>
    </location>
</feature>
<keyword evidence="4" id="KW-1185">Reference proteome</keyword>
<proteinExistence type="predicted"/>
<dbReference type="GeneID" id="81391895"/>
<reference evidence="3" key="1">
    <citation type="submission" date="2022-11" db="EMBL/GenBank/DDBJ databases">
        <authorList>
            <person name="Petersen C."/>
        </authorList>
    </citation>
    <scope>NUCLEOTIDE SEQUENCE</scope>
    <source>
        <strain evidence="3">IBT 34128</strain>
    </source>
</reference>
<evidence type="ECO:0000256" key="2">
    <source>
        <dbReference type="SAM" id="MobiDB-lite"/>
    </source>
</evidence>
<gene>
    <name evidence="3" type="ORF">NUU61_002145</name>
</gene>
<feature type="region of interest" description="Disordered" evidence="2">
    <location>
        <begin position="1"/>
        <end position="58"/>
    </location>
</feature>
<name>A0A9W9FR24_9EURO</name>
<accession>A0A9W9FR24</accession>
<dbReference type="RefSeq" id="XP_056513794.1">
    <property type="nucleotide sequence ID" value="XM_056652727.1"/>
</dbReference>
<feature type="compositionally biased region" description="Basic and acidic residues" evidence="2">
    <location>
        <begin position="45"/>
        <end position="55"/>
    </location>
</feature>
<organism evidence="3 4">
    <name type="scientific">Penicillium alfredii</name>
    <dbReference type="NCBI Taxonomy" id="1506179"/>
    <lineage>
        <taxon>Eukaryota</taxon>
        <taxon>Fungi</taxon>
        <taxon>Dikarya</taxon>
        <taxon>Ascomycota</taxon>
        <taxon>Pezizomycotina</taxon>
        <taxon>Eurotiomycetes</taxon>
        <taxon>Eurotiomycetidae</taxon>
        <taxon>Eurotiales</taxon>
        <taxon>Aspergillaceae</taxon>
        <taxon>Penicillium</taxon>
    </lineage>
</organism>
<keyword evidence="1" id="KW-0175">Coiled coil</keyword>
<feature type="compositionally biased region" description="Polar residues" evidence="2">
    <location>
        <begin position="526"/>
        <end position="536"/>
    </location>
</feature>
<sequence length="744" mass="82710">MSFPSSFSSTYSSLSSAELTPSPSPGPSTTRQSAVSETPRNQLVRYEDAPDKKNSDPSWIQKGLLVMDLAKEKEINRKLEYQVQQQEETISDLSSDIFVHKEALADSEAQSEANRAAAQRLRTALIRQGKQAEMSESYTGEVELRCSELEIANQSVRQVSADREKVLNRQIHHMEDRVQELEQAATESSNDLRLYQGQIKRDTEHWFNLRRAIEASNPGEQEKVGLLNDGMARTMQLVDRAEAMCRTIMQQQTGFHRAEVDVRRAMTAGQRLSSHLGLTQPPDAKDMSSDKDTMDGVSSFKDDAPNDNDTIMRSTTLSVASEPYSPMLTEMHLPANPGPDFMEGVKPTGPGVSWVQGVWPPIPPPSPVSSVDSVWDGDTAVISCPPSTRLPPRKRARYIMASDESSSSDDSDLFDLDDLPMPTFKRMKVCGGCGRPDQVPPYEIPVRTVEMADAPIMEPETGTFSSIPKAAADPQPTPAPQNVGYLPSSDSPPALKPARSNSSVQMTPPFVVYAVHPEPPRPKDSSMVSQGTQVSDRQARWDLSIEAGELPIRSVQTQTDKPPVRNQGTQTDRGRVSRSREKRKTAMRIDKHKTSRPRPRPRPLMRPQRALEPKRYSMPGKWPLSPVPEDAAHGSDMAEAPRHSGSTMHGILDSYQQVHHGVVTWLTRLLQMQPREMICSVVGLAALLYLWHGYRVHRHWMLVNEIPRGVVEGLRNRPMSDSGMVESITFGLTTAFNVDRSTLG</sequence>
<feature type="compositionally biased region" description="Polar residues" evidence="2">
    <location>
        <begin position="554"/>
        <end position="571"/>
    </location>
</feature>
<dbReference type="AlphaFoldDB" id="A0A9W9FR24"/>
<dbReference type="Proteomes" id="UP001141434">
    <property type="component" value="Unassembled WGS sequence"/>
</dbReference>
<feature type="compositionally biased region" description="Basic and acidic residues" evidence="2">
    <location>
        <begin position="283"/>
        <end position="304"/>
    </location>
</feature>
<feature type="compositionally biased region" description="Basic residues" evidence="2">
    <location>
        <begin position="580"/>
        <end position="603"/>
    </location>
</feature>
<feature type="region of interest" description="Disordered" evidence="2">
    <location>
        <begin position="459"/>
        <end position="644"/>
    </location>
</feature>
<evidence type="ECO:0000256" key="1">
    <source>
        <dbReference type="SAM" id="Coils"/>
    </source>
</evidence>
<evidence type="ECO:0000313" key="3">
    <source>
        <dbReference type="EMBL" id="KAJ5104798.1"/>
    </source>
</evidence>
<feature type="coiled-coil region" evidence="1">
    <location>
        <begin position="164"/>
        <end position="198"/>
    </location>
</feature>
<feature type="compositionally biased region" description="Low complexity" evidence="2">
    <location>
        <begin position="1"/>
        <end position="16"/>
    </location>
</feature>
<dbReference type="EMBL" id="JAPMSZ010000004">
    <property type="protein sequence ID" value="KAJ5104798.1"/>
    <property type="molecule type" value="Genomic_DNA"/>
</dbReference>
<evidence type="ECO:0000313" key="4">
    <source>
        <dbReference type="Proteomes" id="UP001141434"/>
    </source>
</evidence>
<protein>
    <submittedName>
        <fullName evidence="3">Uncharacterized protein</fullName>
    </submittedName>
</protein>
<feature type="region of interest" description="Disordered" evidence="2">
    <location>
        <begin position="271"/>
        <end position="311"/>
    </location>
</feature>
<reference evidence="3" key="2">
    <citation type="journal article" date="2023" name="IMA Fungus">
        <title>Comparative genomic study of the Penicillium genus elucidates a diverse pangenome and 15 lateral gene transfer events.</title>
        <authorList>
            <person name="Petersen C."/>
            <person name="Sorensen T."/>
            <person name="Nielsen M.R."/>
            <person name="Sondergaard T.E."/>
            <person name="Sorensen J.L."/>
            <person name="Fitzpatrick D.A."/>
            <person name="Frisvad J.C."/>
            <person name="Nielsen K.L."/>
        </authorList>
    </citation>
    <scope>NUCLEOTIDE SEQUENCE</scope>
    <source>
        <strain evidence="3">IBT 34128</strain>
    </source>
</reference>